<evidence type="ECO:0000256" key="8">
    <source>
        <dbReference type="RuleBase" id="RU363041"/>
    </source>
</evidence>
<sequence length="258" mass="25808">MDVAEIALLLVAAAGAGWVDAVVGGGGLLQLPALLLAGVSPVQALATNKLASVFGTASAAVTYAATTKIDRRVAIPAGLAALVFSGLGASAAAAISKGALIPLVMAVLVAVALVVAFRPSLGAHPHPHLGTRARILAAVAAVGGGIAFYDGILGPGTGTFLILAFTVILGMDFVSGSAHSKIINSCTNLGALLVFAYQGHVLWLLGLGMAACNIAGAQLGVRMALRRGAGFVRIVLLCVVTVMVVKLGFDRFGPDSSY</sequence>
<evidence type="ECO:0000313" key="10">
    <source>
        <dbReference type="Proteomes" id="UP000616724"/>
    </source>
</evidence>
<proteinExistence type="inferred from homology"/>
<comment type="caution">
    <text evidence="9">The sequence shown here is derived from an EMBL/GenBank/DDBJ whole genome shotgun (WGS) entry which is preliminary data.</text>
</comment>
<dbReference type="InterPro" id="IPR052017">
    <property type="entry name" value="TSUP"/>
</dbReference>
<keyword evidence="10" id="KW-1185">Reference proteome</keyword>
<feature type="transmembrane region" description="Helical" evidence="8">
    <location>
        <begin position="133"/>
        <end position="152"/>
    </location>
</feature>
<keyword evidence="6 8" id="KW-1133">Transmembrane helix</keyword>
<dbReference type="RefSeq" id="WP_203895939.1">
    <property type="nucleotide sequence ID" value="NZ_BOOH01000082.1"/>
</dbReference>
<keyword evidence="5 8" id="KW-0812">Transmembrane</keyword>
<dbReference type="GO" id="GO:0005886">
    <property type="term" value="C:plasma membrane"/>
    <property type="evidence" value="ECO:0007669"/>
    <property type="project" value="UniProtKB-SubCell"/>
</dbReference>
<feature type="transmembrane region" description="Helical" evidence="8">
    <location>
        <begin position="73"/>
        <end position="95"/>
    </location>
</feature>
<dbReference type="PANTHER" id="PTHR30269:SF0">
    <property type="entry name" value="MEMBRANE TRANSPORTER PROTEIN YFCA-RELATED"/>
    <property type="match status" value="1"/>
</dbReference>
<feature type="transmembrane region" description="Helical" evidence="8">
    <location>
        <begin position="189"/>
        <end position="211"/>
    </location>
</feature>
<evidence type="ECO:0000256" key="6">
    <source>
        <dbReference type="ARBA" id="ARBA00022989"/>
    </source>
</evidence>
<dbReference type="PANTHER" id="PTHR30269">
    <property type="entry name" value="TRANSMEMBRANE PROTEIN YFCA"/>
    <property type="match status" value="1"/>
</dbReference>
<evidence type="ECO:0000256" key="5">
    <source>
        <dbReference type="ARBA" id="ARBA00022692"/>
    </source>
</evidence>
<feature type="transmembrane region" description="Helical" evidence="8">
    <location>
        <begin position="45"/>
        <end position="66"/>
    </location>
</feature>
<dbReference type="InterPro" id="IPR002781">
    <property type="entry name" value="TM_pro_TauE-like"/>
</dbReference>
<keyword evidence="4 8" id="KW-1003">Cell membrane</keyword>
<accession>A0A8J3RUS6</accession>
<dbReference type="Pfam" id="PF01925">
    <property type="entry name" value="TauE"/>
    <property type="match status" value="1"/>
</dbReference>
<dbReference type="AlphaFoldDB" id="A0A8J3RUS6"/>
<evidence type="ECO:0000256" key="4">
    <source>
        <dbReference type="ARBA" id="ARBA00022475"/>
    </source>
</evidence>
<gene>
    <name evidence="9" type="ORF">Plo01_79770</name>
</gene>
<evidence type="ECO:0000256" key="1">
    <source>
        <dbReference type="ARBA" id="ARBA00004651"/>
    </source>
</evidence>
<organism evidence="9 10">
    <name type="scientific">Planobispora longispora</name>
    <dbReference type="NCBI Taxonomy" id="28887"/>
    <lineage>
        <taxon>Bacteria</taxon>
        <taxon>Bacillati</taxon>
        <taxon>Actinomycetota</taxon>
        <taxon>Actinomycetes</taxon>
        <taxon>Streptosporangiales</taxon>
        <taxon>Streptosporangiaceae</taxon>
        <taxon>Planobispora</taxon>
    </lineage>
</organism>
<evidence type="ECO:0000256" key="7">
    <source>
        <dbReference type="ARBA" id="ARBA00023136"/>
    </source>
</evidence>
<keyword evidence="7 8" id="KW-0472">Membrane</keyword>
<feature type="transmembrane region" description="Helical" evidence="8">
    <location>
        <begin position="231"/>
        <end position="249"/>
    </location>
</feature>
<dbReference type="Proteomes" id="UP000616724">
    <property type="component" value="Unassembled WGS sequence"/>
</dbReference>
<feature type="transmembrane region" description="Helical" evidence="8">
    <location>
        <begin position="101"/>
        <end position="121"/>
    </location>
</feature>
<evidence type="ECO:0000313" key="9">
    <source>
        <dbReference type="EMBL" id="GIH81548.1"/>
    </source>
</evidence>
<evidence type="ECO:0000256" key="3">
    <source>
        <dbReference type="ARBA" id="ARBA00022448"/>
    </source>
</evidence>
<comment type="subcellular location">
    <subcellularLocation>
        <location evidence="1 8">Cell membrane</location>
        <topology evidence="1 8">Multi-pass membrane protein</topology>
    </subcellularLocation>
</comment>
<reference evidence="9 10" key="1">
    <citation type="submission" date="2021-01" db="EMBL/GenBank/DDBJ databases">
        <title>Whole genome shotgun sequence of Planobispora longispora NBRC 13918.</title>
        <authorList>
            <person name="Komaki H."/>
            <person name="Tamura T."/>
        </authorList>
    </citation>
    <scope>NUCLEOTIDE SEQUENCE [LARGE SCALE GENOMIC DNA]</scope>
    <source>
        <strain evidence="9 10">NBRC 13918</strain>
    </source>
</reference>
<keyword evidence="3" id="KW-0813">Transport</keyword>
<evidence type="ECO:0000256" key="2">
    <source>
        <dbReference type="ARBA" id="ARBA00009142"/>
    </source>
</evidence>
<comment type="similarity">
    <text evidence="2 8">Belongs to the 4-toluene sulfonate uptake permease (TSUP) (TC 2.A.102) family.</text>
</comment>
<dbReference type="EMBL" id="BOOH01000082">
    <property type="protein sequence ID" value="GIH81548.1"/>
    <property type="molecule type" value="Genomic_DNA"/>
</dbReference>
<protein>
    <recommendedName>
        <fullName evidence="8">Probable membrane transporter protein</fullName>
    </recommendedName>
</protein>
<name>A0A8J3RUS6_9ACTN</name>